<dbReference type="EMBL" id="FOGZ01000007">
    <property type="protein sequence ID" value="SER72428.1"/>
    <property type="molecule type" value="Genomic_DNA"/>
</dbReference>
<dbReference type="AlphaFoldDB" id="A0A1H9RII0"/>
<feature type="transmembrane region" description="Helical" evidence="1">
    <location>
        <begin position="239"/>
        <end position="257"/>
    </location>
</feature>
<evidence type="ECO:0000256" key="1">
    <source>
        <dbReference type="SAM" id="Phobius"/>
    </source>
</evidence>
<proteinExistence type="predicted"/>
<feature type="transmembrane region" description="Helical" evidence="1">
    <location>
        <begin position="392"/>
        <end position="415"/>
    </location>
</feature>
<accession>A0A1H9RII0</accession>
<protein>
    <submittedName>
        <fullName evidence="2">ABC-2 type transport system permease protein</fullName>
    </submittedName>
</protein>
<feature type="transmembrane region" description="Helical" evidence="1">
    <location>
        <begin position="126"/>
        <end position="150"/>
    </location>
</feature>
<evidence type="ECO:0000313" key="3">
    <source>
        <dbReference type="Proteomes" id="UP000198815"/>
    </source>
</evidence>
<feature type="transmembrane region" description="Helical" evidence="1">
    <location>
        <begin position="156"/>
        <end position="180"/>
    </location>
</feature>
<keyword evidence="3" id="KW-1185">Reference proteome</keyword>
<dbReference type="RefSeq" id="WP_091968639.1">
    <property type="nucleotide sequence ID" value="NZ_FOGZ01000007.1"/>
</dbReference>
<feature type="transmembrane region" description="Helical" evidence="1">
    <location>
        <begin position="497"/>
        <end position="521"/>
    </location>
</feature>
<feature type="transmembrane region" description="Helical" evidence="1">
    <location>
        <begin position="192"/>
        <end position="208"/>
    </location>
</feature>
<feature type="transmembrane region" description="Helical" evidence="1">
    <location>
        <begin position="427"/>
        <end position="449"/>
    </location>
</feature>
<feature type="transmembrane region" description="Helical" evidence="1">
    <location>
        <begin position="84"/>
        <end position="100"/>
    </location>
</feature>
<sequence length="529" mass="55913">MTADASTRVLVRLAVRRDRVMLAATTLAIWILNYYSVVAMRDLYPDRASLVAANEASNASPGVVAMYGYVHDTASVGGVGANKVAMIDMIALALLVIALVRRHTRDDEERGRLELLGATPRIRARALWVAVTVAASACVICGLGSVLSLWAGGWPLTGSLLLGLAQTGVGLSFTGLAALAMQLSASTRSASMWAYGALGVAFLLRMVGDVRWNQPGAALSWLSPLGWAQGARPYDGNHAWALPIAPLFCLLTVAWAARLSARRDLGAGLLAARPGPGTGRIGTVQGLTWTLQKAPLWGWLVGYLAFGVLCGAIMGSLRGLITEDDAQLLRAMGGAGHLDDLYLTLVYAFAAFGSSAYAVSTVGQLRTEETQGRLEPVLAAPVSRLRYAWSHLGLALCGPVGLAAALGFGVASAHVLAGGSSGWWREFSPALVSLPGIWLIAAIAFLALSWAPRFDWLGWAVLGWVVVVQELGGLIGLPHRLMELSPFPHLPQRPVDAMTWPGVIVLCALSALLIGVAMVGYRRRDMPVG</sequence>
<feature type="transmembrane region" description="Helical" evidence="1">
    <location>
        <begin position="456"/>
        <end position="477"/>
    </location>
</feature>
<evidence type="ECO:0000313" key="2">
    <source>
        <dbReference type="EMBL" id="SER72428.1"/>
    </source>
</evidence>
<dbReference type="OrthoDB" id="2014935at2"/>
<keyword evidence="1" id="KW-1133">Transmembrane helix</keyword>
<gene>
    <name evidence="2" type="ORF">SAMN05443377_10796</name>
</gene>
<feature type="transmembrane region" description="Helical" evidence="1">
    <location>
        <begin position="20"/>
        <end position="37"/>
    </location>
</feature>
<keyword evidence="1" id="KW-0812">Transmembrane</keyword>
<organism evidence="2 3">
    <name type="scientific">Propionibacterium cyclohexanicum</name>
    <dbReference type="NCBI Taxonomy" id="64702"/>
    <lineage>
        <taxon>Bacteria</taxon>
        <taxon>Bacillati</taxon>
        <taxon>Actinomycetota</taxon>
        <taxon>Actinomycetes</taxon>
        <taxon>Propionibacteriales</taxon>
        <taxon>Propionibacteriaceae</taxon>
        <taxon>Propionibacterium</taxon>
    </lineage>
</organism>
<reference evidence="2 3" key="1">
    <citation type="submission" date="2016-10" db="EMBL/GenBank/DDBJ databases">
        <authorList>
            <person name="de Groot N.N."/>
        </authorList>
    </citation>
    <scope>NUCLEOTIDE SEQUENCE [LARGE SCALE GENOMIC DNA]</scope>
    <source>
        <strain evidence="2 3">DSM 16859</strain>
    </source>
</reference>
<dbReference type="STRING" id="64702.SAMN05443377_10796"/>
<dbReference type="Proteomes" id="UP000198815">
    <property type="component" value="Unassembled WGS sequence"/>
</dbReference>
<feature type="transmembrane region" description="Helical" evidence="1">
    <location>
        <begin position="296"/>
        <end position="321"/>
    </location>
</feature>
<keyword evidence="1" id="KW-0472">Membrane</keyword>
<feature type="transmembrane region" description="Helical" evidence="1">
    <location>
        <begin position="341"/>
        <end position="359"/>
    </location>
</feature>
<name>A0A1H9RII0_9ACTN</name>